<evidence type="ECO:0000313" key="8">
    <source>
        <dbReference type="Proteomes" id="UP001168380"/>
    </source>
</evidence>
<feature type="transmembrane region" description="Helical" evidence="4">
    <location>
        <begin position="162"/>
        <end position="180"/>
    </location>
</feature>
<dbReference type="RefSeq" id="WP_302711841.1">
    <property type="nucleotide sequence ID" value="NZ_JAULRT010000035.1"/>
</dbReference>
<evidence type="ECO:0000256" key="2">
    <source>
        <dbReference type="ARBA" id="ARBA00022525"/>
    </source>
</evidence>
<keyword evidence="4" id="KW-1133">Transmembrane helix</keyword>
<dbReference type="NCBIfam" id="TIGR01167">
    <property type="entry name" value="LPXTG_anchor"/>
    <property type="match status" value="1"/>
</dbReference>
<dbReference type="InterPro" id="IPR019931">
    <property type="entry name" value="LPXTG_anchor"/>
</dbReference>
<evidence type="ECO:0000256" key="5">
    <source>
        <dbReference type="SAM" id="SignalP"/>
    </source>
</evidence>
<keyword evidence="2" id="KW-0964">Secreted</keyword>
<dbReference type="EMBL" id="JAULRT010000035">
    <property type="protein sequence ID" value="MDO3381700.1"/>
    <property type="molecule type" value="Genomic_DNA"/>
</dbReference>
<dbReference type="Proteomes" id="UP001168380">
    <property type="component" value="Unassembled WGS sequence"/>
</dbReference>
<accession>A0ABT8TDJ7</accession>
<feature type="domain" description="Gram-positive cocci surface proteins LPxTG" evidence="6">
    <location>
        <begin position="153"/>
        <end position="186"/>
    </location>
</feature>
<keyword evidence="4" id="KW-0472">Membrane</keyword>
<sequence length="186" mass="20342">MKISTCLTVTAFATAMATSATALAKDCSEVTWKEAVISEYPQIADACQGIVEFNGKEYVELDAKYVRSAGDQVRIRFMHQDGDYGPTYETKNLPKNFQIEIDGRQRSIHTLTRDSTMQLFVPTDRFAIVAKVNDMPSEQDQMMVADASSYQSLPSTASNTSLLGLLGALACSLALALSVLGRKRQA</sequence>
<gene>
    <name evidence="7" type="ORF">QWI16_05895</name>
</gene>
<keyword evidence="4" id="KW-0812">Transmembrane</keyword>
<keyword evidence="3" id="KW-0572">Peptidoglycan-anchor</keyword>
<proteinExistence type="predicted"/>
<feature type="signal peptide" evidence="5">
    <location>
        <begin position="1"/>
        <end position="24"/>
    </location>
</feature>
<dbReference type="PROSITE" id="PS50847">
    <property type="entry name" value="GRAM_POS_ANCHORING"/>
    <property type="match status" value="1"/>
</dbReference>
<evidence type="ECO:0000259" key="6">
    <source>
        <dbReference type="PROSITE" id="PS50847"/>
    </source>
</evidence>
<evidence type="ECO:0000256" key="1">
    <source>
        <dbReference type="ARBA" id="ARBA00022512"/>
    </source>
</evidence>
<keyword evidence="8" id="KW-1185">Reference proteome</keyword>
<keyword evidence="5" id="KW-0732">Signal</keyword>
<keyword evidence="1" id="KW-0134">Cell wall</keyword>
<evidence type="ECO:0000256" key="3">
    <source>
        <dbReference type="ARBA" id="ARBA00023088"/>
    </source>
</evidence>
<evidence type="ECO:0000313" key="7">
    <source>
        <dbReference type="EMBL" id="MDO3381700.1"/>
    </source>
</evidence>
<evidence type="ECO:0000256" key="4">
    <source>
        <dbReference type="SAM" id="Phobius"/>
    </source>
</evidence>
<protein>
    <submittedName>
        <fullName evidence="7">LPXTG cell wall anchor domain-containing protein</fullName>
    </submittedName>
</protein>
<comment type="caution">
    <text evidence="7">The sequence shown here is derived from an EMBL/GenBank/DDBJ whole genome shotgun (WGS) entry which is preliminary data.</text>
</comment>
<name>A0ABT8TDJ7_9GAMM</name>
<reference evidence="7" key="1">
    <citation type="submission" date="2023-07" db="EMBL/GenBank/DDBJ databases">
        <title>Gilvimarinus algae sp. nov., isolated from the surface of Kelp.</title>
        <authorList>
            <person name="Sun Y.Y."/>
            <person name="Gong Y."/>
            <person name="Du Z.J."/>
        </authorList>
    </citation>
    <scope>NUCLEOTIDE SEQUENCE</scope>
    <source>
        <strain evidence="7">SDUM040014</strain>
    </source>
</reference>
<organism evidence="7 8">
    <name type="scientific">Gilvimarinus algae</name>
    <dbReference type="NCBI Taxonomy" id="3058037"/>
    <lineage>
        <taxon>Bacteria</taxon>
        <taxon>Pseudomonadati</taxon>
        <taxon>Pseudomonadota</taxon>
        <taxon>Gammaproteobacteria</taxon>
        <taxon>Cellvibrionales</taxon>
        <taxon>Cellvibrionaceae</taxon>
        <taxon>Gilvimarinus</taxon>
    </lineage>
</organism>
<feature type="chain" id="PRO_5047492872" evidence="5">
    <location>
        <begin position="25"/>
        <end position="186"/>
    </location>
</feature>